<feature type="transmembrane region" description="Helical" evidence="10">
    <location>
        <begin position="201"/>
        <end position="219"/>
    </location>
</feature>
<evidence type="ECO:0000256" key="9">
    <source>
        <dbReference type="ARBA" id="ARBA00023224"/>
    </source>
</evidence>
<keyword evidence="12" id="KW-1185">Reference proteome</keyword>
<keyword evidence="3" id="KW-0716">Sensory transduction</keyword>
<evidence type="ECO:0008006" key="13">
    <source>
        <dbReference type="Google" id="ProtNLM"/>
    </source>
</evidence>
<proteinExistence type="predicted"/>
<evidence type="ECO:0000313" key="12">
    <source>
        <dbReference type="Proteomes" id="UP000826195"/>
    </source>
</evidence>
<evidence type="ECO:0000256" key="10">
    <source>
        <dbReference type="SAM" id="Phobius"/>
    </source>
</evidence>
<evidence type="ECO:0000256" key="7">
    <source>
        <dbReference type="ARBA" id="ARBA00023136"/>
    </source>
</evidence>
<evidence type="ECO:0000256" key="8">
    <source>
        <dbReference type="ARBA" id="ARBA00023170"/>
    </source>
</evidence>
<keyword evidence="4 10" id="KW-0812">Transmembrane</keyword>
<feature type="transmembrane region" description="Helical" evidence="10">
    <location>
        <begin position="123"/>
        <end position="142"/>
    </location>
</feature>
<feature type="transmembrane region" description="Helical" evidence="10">
    <location>
        <begin position="93"/>
        <end position="117"/>
    </location>
</feature>
<evidence type="ECO:0000256" key="1">
    <source>
        <dbReference type="ARBA" id="ARBA00004651"/>
    </source>
</evidence>
<keyword evidence="7 10" id="KW-0472">Membrane</keyword>
<name>A0AAV7J927_COTGL</name>
<comment type="subcellular location">
    <subcellularLocation>
        <location evidence="1">Cell membrane</location>
        <topology evidence="1">Multi-pass membrane protein</topology>
    </subcellularLocation>
</comment>
<feature type="transmembrane region" description="Helical" evidence="10">
    <location>
        <begin position="231"/>
        <end position="250"/>
    </location>
</feature>
<protein>
    <recommendedName>
        <fullName evidence="13">Odorant receptor</fullName>
    </recommendedName>
</protein>
<dbReference type="GO" id="GO:0005886">
    <property type="term" value="C:plasma membrane"/>
    <property type="evidence" value="ECO:0007669"/>
    <property type="project" value="UniProtKB-SubCell"/>
</dbReference>
<dbReference type="PANTHER" id="PTHR21137">
    <property type="entry name" value="ODORANT RECEPTOR"/>
    <property type="match status" value="1"/>
</dbReference>
<evidence type="ECO:0000313" key="11">
    <source>
        <dbReference type="EMBL" id="KAH0568991.1"/>
    </source>
</evidence>
<gene>
    <name evidence="11" type="ORF">KQX54_021697</name>
</gene>
<sequence length="298" mass="34704">MITLDNTLQQKIKNLMFTMGQVIHLFFECFLSQQLTDMSQQIHNQITAQKWQTSEIVLTISKMDIYEEPYYIITKGFASFIGQWPYQSRKQSIMFGSIMWSLFILQVIPQVVSVALHYDDEELLFESLSPFITDLIFIVKYVNVTKKANMMKTLFDKMKDDWKILKNDKEKSILENHMFTARYISLCWAGRWPFQTSLKKFLIGIIINLAYILQVGPKILADIVHSDDREVIFETLAPIILDFAAFAKYINTFINAKMIKNLLERIKEDWRLITNDGEKVILKKHAGVGKLMATGYIG</sequence>
<comment type="caution">
    <text evidence="11">The sequence shown here is derived from an EMBL/GenBank/DDBJ whole genome shotgun (WGS) entry which is preliminary data.</text>
</comment>
<keyword evidence="8" id="KW-0675">Receptor</keyword>
<dbReference type="GO" id="GO:0004984">
    <property type="term" value="F:olfactory receptor activity"/>
    <property type="evidence" value="ECO:0007669"/>
    <property type="project" value="InterPro"/>
</dbReference>
<dbReference type="GO" id="GO:0007165">
    <property type="term" value="P:signal transduction"/>
    <property type="evidence" value="ECO:0007669"/>
    <property type="project" value="UniProtKB-KW"/>
</dbReference>
<evidence type="ECO:0000256" key="2">
    <source>
        <dbReference type="ARBA" id="ARBA00022475"/>
    </source>
</evidence>
<evidence type="ECO:0000256" key="5">
    <source>
        <dbReference type="ARBA" id="ARBA00022725"/>
    </source>
</evidence>
<evidence type="ECO:0000256" key="4">
    <source>
        <dbReference type="ARBA" id="ARBA00022692"/>
    </source>
</evidence>
<dbReference type="Proteomes" id="UP000826195">
    <property type="component" value="Unassembled WGS sequence"/>
</dbReference>
<reference evidence="11 12" key="1">
    <citation type="journal article" date="2021" name="J. Hered.">
        <title>A chromosome-level genome assembly of the parasitoid wasp, Cotesia glomerata (Hymenoptera: Braconidae).</title>
        <authorList>
            <person name="Pinto B.J."/>
            <person name="Weis J.J."/>
            <person name="Gamble T."/>
            <person name="Ode P.J."/>
            <person name="Paul R."/>
            <person name="Zaspel J.M."/>
        </authorList>
    </citation>
    <scope>NUCLEOTIDE SEQUENCE [LARGE SCALE GENOMIC DNA]</scope>
    <source>
        <strain evidence="11">CgM1</strain>
    </source>
</reference>
<dbReference type="AlphaFoldDB" id="A0AAV7J927"/>
<keyword evidence="2" id="KW-1003">Cell membrane</keyword>
<evidence type="ECO:0000256" key="3">
    <source>
        <dbReference type="ARBA" id="ARBA00022606"/>
    </source>
</evidence>
<keyword evidence="9" id="KW-0807">Transducer</keyword>
<evidence type="ECO:0000256" key="6">
    <source>
        <dbReference type="ARBA" id="ARBA00022989"/>
    </source>
</evidence>
<dbReference type="PANTHER" id="PTHR21137:SF35">
    <property type="entry name" value="ODORANT RECEPTOR 19A-RELATED"/>
    <property type="match status" value="1"/>
</dbReference>
<organism evidence="11 12">
    <name type="scientific">Cotesia glomerata</name>
    <name type="common">Lepidopteran parasitic wasp</name>
    <name type="synonym">Apanteles glomeratus</name>
    <dbReference type="NCBI Taxonomy" id="32391"/>
    <lineage>
        <taxon>Eukaryota</taxon>
        <taxon>Metazoa</taxon>
        <taxon>Ecdysozoa</taxon>
        <taxon>Arthropoda</taxon>
        <taxon>Hexapoda</taxon>
        <taxon>Insecta</taxon>
        <taxon>Pterygota</taxon>
        <taxon>Neoptera</taxon>
        <taxon>Endopterygota</taxon>
        <taxon>Hymenoptera</taxon>
        <taxon>Apocrita</taxon>
        <taxon>Ichneumonoidea</taxon>
        <taxon>Braconidae</taxon>
        <taxon>Microgastrinae</taxon>
        <taxon>Cotesia</taxon>
    </lineage>
</organism>
<dbReference type="EMBL" id="JAHXZJ010000001">
    <property type="protein sequence ID" value="KAH0568991.1"/>
    <property type="molecule type" value="Genomic_DNA"/>
</dbReference>
<keyword evidence="5" id="KW-0552">Olfaction</keyword>
<accession>A0AAV7J927</accession>
<keyword evidence="6 10" id="KW-1133">Transmembrane helix</keyword>
<dbReference type="InterPro" id="IPR004117">
    <property type="entry name" value="7tm6_olfct_rcpt"/>
</dbReference>
<dbReference type="GO" id="GO:0005549">
    <property type="term" value="F:odorant binding"/>
    <property type="evidence" value="ECO:0007669"/>
    <property type="project" value="InterPro"/>
</dbReference>